<sequence>MYLQNHSFCCFDTGQTHNTLAVQTRMKNKIFQQENITFWGLHV</sequence>
<name>A0A0A9GX86_ARUDO</name>
<organism evidence="1">
    <name type="scientific">Arundo donax</name>
    <name type="common">Giant reed</name>
    <name type="synonym">Donax arundinaceus</name>
    <dbReference type="NCBI Taxonomy" id="35708"/>
    <lineage>
        <taxon>Eukaryota</taxon>
        <taxon>Viridiplantae</taxon>
        <taxon>Streptophyta</taxon>
        <taxon>Embryophyta</taxon>
        <taxon>Tracheophyta</taxon>
        <taxon>Spermatophyta</taxon>
        <taxon>Magnoliopsida</taxon>
        <taxon>Liliopsida</taxon>
        <taxon>Poales</taxon>
        <taxon>Poaceae</taxon>
        <taxon>PACMAD clade</taxon>
        <taxon>Arundinoideae</taxon>
        <taxon>Arundineae</taxon>
        <taxon>Arundo</taxon>
    </lineage>
</organism>
<proteinExistence type="predicted"/>
<reference evidence="1" key="1">
    <citation type="submission" date="2014-09" db="EMBL/GenBank/DDBJ databases">
        <authorList>
            <person name="Magalhaes I.L.F."/>
            <person name="Oliveira U."/>
            <person name="Santos F.R."/>
            <person name="Vidigal T.H.D.A."/>
            <person name="Brescovit A.D."/>
            <person name="Santos A.J."/>
        </authorList>
    </citation>
    <scope>NUCLEOTIDE SEQUENCE</scope>
    <source>
        <tissue evidence="1">Shoot tissue taken approximately 20 cm above the soil surface</tissue>
    </source>
</reference>
<evidence type="ECO:0000313" key="1">
    <source>
        <dbReference type="EMBL" id="JAE25218.1"/>
    </source>
</evidence>
<reference evidence="1" key="2">
    <citation type="journal article" date="2015" name="Data Brief">
        <title>Shoot transcriptome of the giant reed, Arundo donax.</title>
        <authorList>
            <person name="Barrero R.A."/>
            <person name="Guerrero F.D."/>
            <person name="Moolhuijzen P."/>
            <person name="Goolsby J.A."/>
            <person name="Tidwell J."/>
            <person name="Bellgard S.E."/>
            <person name="Bellgard M.I."/>
        </authorList>
    </citation>
    <scope>NUCLEOTIDE SEQUENCE</scope>
    <source>
        <tissue evidence="1">Shoot tissue taken approximately 20 cm above the soil surface</tissue>
    </source>
</reference>
<dbReference type="AlphaFoldDB" id="A0A0A9GX86"/>
<accession>A0A0A9GX86</accession>
<protein>
    <submittedName>
        <fullName evidence="1">Uncharacterized protein</fullName>
    </submittedName>
</protein>
<dbReference type="EMBL" id="GBRH01172678">
    <property type="protein sequence ID" value="JAE25218.1"/>
    <property type="molecule type" value="Transcribed_RNA"/>
</dbReference>